<feature type="region of interest" description="Disordered" evidence="1">
    <location>
        <begin position="286"/>
        <end position="332"/>
    </location>
</feature>
<dbReference type="InterPro" id="IPR040256">
    <property type="entry name" value="At4g02000-like"/>
</dbReference>
<name>A0ABM0W9K6_CAMSA</name>
<proteinExistence type="predicted"/>
<evidence type="ECO:0000256" key="1">
    <source>
        <dbReference type="SAM" id="MobiDB-lite"/>
    </source>
</evidence>
<dbReference type="PANTHER" id="PTHR31286">
    <property type="entry name" value="GLYCINE-RICH CELL WALL STRUCTURAL PROTEIN 1.8-LIKE"/>
    <property type="match status" value="1"/>
</dbReference>
<keyword evidence="4" id="KW-1185">Reference proteome</keyword>
<organism evidence="4 5">
    <name type="scientific">Camelina sativa</name>
    <name type="common">False flax</name>
    <name type="synonym">Myagrum sativum</name>
    <dbReference type="NCBI Taxonomy" id="90675"/>
    <lineage>
        <taxon>Eukaryota</taxon>
        <taxon>Viridiplantae</taxon>
        <taxon>Streptophyta</taxon>
        <taxon>Embryophyta</taxon>
        <taxon>Tracheophyta</taxon>
        <taxon>Spermatophyta</taxon>
        <taxon>Magnoliopsida</taxon>
        <taxon>eudicotyledons</taxon>
        <taxon>Gunneridae</taxon>
        <taxon>Pentapetalae</taxon>
        <taxon>rosids</taxon>
        <taxon>malvids</taxon>
        <taxon>Brassicales</taxon>
        <taxon>Brassicaceae</taxon>
        <taxon>Camelineae</taxon>
        <taxon>Camelina</taxon>
    </lineage>
</organism>
<evidence type="ECO:0000313" key="4">
    <source>
        <dbReference type="Proteomes" id="UP000694864"/>
    </source>
</evidence>
<dbReference type="Proteomes" id="UP000694864">
    <property type="component" value="Chromosome 15"/>
</dbReference>
<dbReference type="GeneID" id="104747689"/>
<reference evidence="5" key="2">
    <citation type="submission" date="2025-08" db="UniProtKB">
        <authorList>
            <consortium name="RefSeq"/>
        </authorList>
    </citation>
    <scope>IDENTIFICATION</scope>
    <source>
        <tissue evidence="5">Leaf</tissue>
    </source>
</reference>
<dbReference type="RefSeq" id="XP_010467667.1">
    <property type="nucleotide sequence ID" value="XM_010469365.2"/>
</dbReference>
<sequence length="351" mass="39505">MAQMSLNKGKASLVRTETVRIASSILAQRIQQFSMTFIGRLMNPNVQRMESLLINLPKIWKMEDKVVGADLGQGLFQFNFEAEEELQTVLQNRPYHFDGWMVSLVKWEPIISSTYPSTINFWVKVTGIPMHLWEDETLRAIAKKVGILREIDEESGSFCVTVNGFNPLLFKLVVPFATGDEIIVSLEYEKLSGYCDHCSRLTHDMRGCPELQKGSGEQAVEQQMDKRGGQRQQLQPKQGGYHNEGGWEKPRKVVKRALDFHNQDPTVGDMGPVNSRHHERAFGPVWGQNKQSTAGQSSGSGGQRGSYASGDFLGQAPSVNINRKGLGPVWPKPLYRAKQQVTDQRLQEDEN</sequence>
<dbReference type="InterPro" id="IPR025836">
    <property type="entry name" value="Zn_knuckle_CX2CX4HX4C"/>
</dbReference>
<dbReference type="Pfam" id="PF14111">
    <property type="entry name" value="DUF4283"/>
    <property type="match status" value="1"/>
</dbReference>
<feature type="domain" description="Zinc knuckle CX2CX4HX4C" evidence="3">
    <location>
        <begin position="166"/>
        <end position="209"/>
    </location>
</feature>
<feature type="domain" description="DUF4283" evidence="2">
    <location>
        <begin position="31"/>
        <end position="110"/>
    </location>
</feature>
<evidence type="ECO:0000259" key="3">
    <source>
        <dbReference type="Pfam" id="PF14392"/>
    </source>
</evidence>
<dbReference type="Pfam" id="PF14392">
    <property type="entry name" value="zf-CCHC_4"/>
    <property type="match status" value="1"/>
</dbReference>
<gene>
    <name evidence="5" type="primary">LOC104747689</name>
</gene>
<dbReference type="PANTHER" id="PTHR31286:SF178">
    <property type="entry name" value="DUF4283 DOMAIN-CONTAINING PROTEIN"/>
    <property type="match status" value="1"/>
</dbReference>
<evidence type="ECO:0000313" key="5">
    <source>
        <dbReference type="RefSeq" id="XP_010467667.1"/>
    </source>
</evidence>
<dbReference type="InterPro" id="IPR025558">
    <property type="entry name" value="DUF4283"/>
</dbReference>
<feature type="region of interest" description="Disordered" evidence="1">
    <location>
        <begin position="209"/>
        <end position="248"/>
    </location>
</feature>
<accession>A0ABM0W9K6</accession>
<evidence type="ECO:0000259" key="2">
    <source>
        <dbReference type="Pfam" id="PF14111"/>
    </source>
</evidence>
<reference evidence="4" key="1">
    <citation type="journal article" date="2014" name="Nat. Commun.">
        <title>The emerging biofuel crop Camelina sativa retains a highly undifferentiated hexaploid genome structure.</title>
        <authorList>
            <person name="Kagale S."/>
            <person name="Koh C."/>
            <person name="Nixon J."/>
            <person name="Bollina V."/>
            <person name="Clarke W.E."/>
            <person name="Tuteja R."/>
            <person name="Spillane C."/>
            <person name="Robinson S.J."/>
            <person name="Links M.G."/>
            <person name="Clarke C."/>
            <person name="Higgins E.E."/>
            <person name="Huebert T."/>
            <person name="Sharpe A.G."/>
            <person name="Parkin I.A."/>
        </authorList>
    </citation>
    <scope>NUCLEOTIDE SEQUENCE [LARGE SCALE GENOMIC DNA]</scope>
    <source>
        <strain evidence="4">cv. DH55</strain>
    </source>
</reference>
<protein>
    <submittedName>
        <fullName evidence="5">Uncharacterized protein LOC104747689</fullName>
    </submittedName>
</protein>